<accession>A0AAN9A637</accession>
<dbReference type="GO" id="GO:0000139">
    <property type="term" value="C:Golgi membrane"/>
    <property type="evidence" value="ECO:0007669"/>
    <property type="project" value="UniProtKB-SubCell"/>
</dbReference>
<organism evidence="10 11">
    <name type="scientific">Halocaridina rubra</name>
    <name type="common">Hawaiian red shrimp</name>
    <dbReference type="NCBI Taxonomy" id="373956"/>
    <lineage>
        <taxon>Eukaryota</taxon>
        <taxon>Metazoa</taxon>
        <taxon>Ecdysozoa</taxon>
        <taxon>Arthropoda</taxon>
        <taxon>Crustacea</taxon>
        <taxon>Multicrustacea</taxon>
        <taxon>Malacostraca</taxon>
        <taxon>Eumalacostraca</taxon>
        <taxon>Eucarida</taxon>
        <taxon>Decapoda</taxon>
        <taxon>Pleocyemata</taxon>
        <taxon>Caridea</taxon>
        <taxon>Atyoidea</taxon>
        <taxon>Atyidae</taxon>
        <taxon>Halocaridina</taxon>
    </lineage>
</organism>
<keyword evidence="11" id="KW-1185">Reference proteome</keyword>
<dbReference type="Proteomes" id="UP001381693">
    <property type="component" value="Unassembled WGS sequence"/>
</dbReference>
<evidence type="ECO:0000256" key="7">
    <source>
        <dbReference type="ARBA" id="ARBA00023136"/>
    </source>
</evidence>
<dbReference type="EMBL" id="JAXCGZ010015123">
    <property type="protein sequence ID" value="KAK7071182.1"/>
    <property type="molecule type" value="Genomic_DNA"/>
</dbReference>
<evidence type="ECO:0000256" key="4">
    <source>
        <dbReference type="ARBA" id="ARBA00022692"/>
    </source>
</evidence>
<keyword evidence="8 9" id="KW-0325">Glycoprotein</keyword>
<reference evidence="10 11" key="1">
    <citation type="submission" date="2023-11" db="EMBL/GenBank/DDBJ databases">
        <title>Halocaridina rubra genome assembly.</title>
        <authorList>
            <person name="Smith C."/>
        </authorList>
    </citation>
    <scope>NUCLEOTIDE SEQUENCE [LARGE SCALE GENOMIC DNA]</scope>
    <source>
        <strain evidence="10">EP-1</strain>
        <tissue evidence="10">Whole</tissue>
    </source>
</reference>
<evidence type="ECO:0000256" key="5">
    <source>
        <dbReference type="ARBA" id="ARBA00022989"/>
    </source>
</evidence>
<keyword evidence="9" id="KW-0119">Carbohydrate metabolism</keyword>
<keyword evidence="5" id="KW-1133">Transmembrane helix</keyword>
<keyword evidence="4" id="KW-0812">Transmembrane</keyword>
<proteinExistence type="inferred from homology"/>
<dbReference type="PANTHER" id="PTHR12137">
    <property type="entry name" value="CARBOHYDRATE SULFOTRANSFERASE"/>
    <property type="match status" value="1"/>
</dbReference>
<dbReference type="AlphaFoldDB" id="A0AAN9A637"/>
<gene>
    <name evidence="10" type="ORF">SK128_010847</name>
</gene>
<comment type="subcellular location">
    <subcellularLocation>
        <location evidence="1 9">Golgi apparatus membrane</location>
        <topology evidence="1 9">Single-pass type II membrane protein</topology>
    </subcellularLocation>
</comment>
<evidence type="ECO:0000256" key="3">
    <source>
        <dbReference type="ARBA" id="ARBA00022679"/>
    </source>
</evidence>
<evidence type="ECO:0000313" key="11">
    <source>
        <dbReference type="Proteomes" id="UP001381693"/>
    </source>
</evidence>
<dbReference type="InterPro" id="IPR018011">
    <property type="entry name" value="Carb_sulfotrans_8-10"/>
</dbReference>
<comment type="caution">
    <text evidence="10">The sequence shown here is derived from an EMBL/GenBank/DDBJ whole genome shotgun (WGS) entry which is preliminary data.</text>
</comment>
<dbReference type="PANTHER" id="PTHR12137:SF54">
    <property type="entry name" value="CARBOHYDRATE SULFOTRANSFERASE"/>
    <property type="match status" value="1"/>
</dbReference>
<evidence type="ECO:0000256" key="1">
    <source>
        <dbReference type="ARBA" id="ARBA00004323"/>
    </source>
</evidence>
<dbReference type="GO" id="GO:0008146">
    <property type="term" value="F:sulfotransferase activity"/>
    <property type="evidence" value="ECO:0007669"/>
    <property type="project" value="InterPro"/>
</dbReference>
<keyword evidence="6 9" id="KW-0333">Golgi apparatus</keyword>
<keyword evidence="7" id="KW-0472">Membrane</keyword>
<comment type="similarity">
    <text evidence="2 9">Belongs to the sulfotransferase 2 family.</text>
</comment>
<evidence type="ECO:0000256" key="2">
    <source>
        <dbReference type="ARBA" id="ARBA00006339"/>
    </source>
</evidence>
<evidence type="ECO:0000256" key="6">
    <source>
        <dbReference type="ARBA" id="ARBA00023034"/>
    </source>
</evidence>
<evidence type="ECO:0000256" key="9">
    <source>
        <dbReference type="RuleBase" id="RU364020"/>
    </source>
</evidence>
<sequence>MIPRMKVNETEEFKKALKFYRFLIVRDPFVRLLSAYRDRIEDTSHRSWQREHFGPKILAITRPDLKESEMRVNGSLSVIPSFAEFVRYLLKTPLDHYDPHWAPYWKHCVPCALRYHAIGKSETKSQDARFILEDSGLARKVDVKILQENAHEGRGDTEKLMLSYYSTIGLRHLESLYRKYKVDFYLFGYDIQPLLQKLYPGKNITFSPSLR</sequence>
<dbReference type="InterPro" id="IPR005331">
    <property type="entry name" value="Sulfotransferase"/>
</dbReference>
<dbReference type="GO" id="GO:0016051">
    <property type="term" value="P:carbohydrate biosynthetic process"/>
    <property type="evidence" value="ECO:0007669"/>
    <property type="project" value="InterPro"/>
</dbReference>
<keyword evidence="3 9" id="KW-0808">Transferase</keyword>
<keyword evidence="9" id="KW-0735">Signal-anchor</keyword>
<evidence type="ECO:0000313" key="10">
    <source>
        <dbReference type="EMBL" id="KAK7071182.1"/>
    </source>
</evidence>
<evidence type="ECO:0000256" key="8">
    <source>
        <dbReference type="ARBA" id="ARBA00023180"/>
    </source>
</evidence>
<dbReference type="Pfam" id="PF03567">
    <property type="entry name" value="Sulfotransfer_2"/>
    <property type="match status" value="1"/>
</dbReference>
<name>A0AAN9A637_HALRR</name>
<dbReference type="EC" id="2.8.2.-" evidence="9"/>
<protein>
    <recommendedName>
        <fullName evidence="9">Carbohydrate sulfotransferase</fullName>
        <ecNumber evidence="9">2.8.2.-</ecNumber>
    </recommendedName>
</protein>